<evidence type="ECO:0000259" key="9">
    <source>
        <dbReference type="PROSITE" id="PS50157"/>
    </source>
</evidence>
<dbReference type="OrthoDB" id="654211at2759"/>
<feature type="compositionally biased region" description="Basic and acidic residues" evidence="8">
    <location>
        <begin position="145"/>
        <end position="160"/>
    </location>
</feature>
<keyword evidence="2" id="KW-0479">Metal-binding</keyword>
<dbReference type="RefSeq" id="XP_038073455.1">
    <property type="nucleotide sequence ID" value="XM_038217527.1"/>
</dbReference>
<evidence type="ECO:0000256" key="1">
    <source>
        <dbReference type="ARBA" id="ARBA00004123"/>
    </source>
</evidence>
<evidence type="ECO:0000256" key="8">
    <source>
        <dbReference type="SAM" id="MobiDB-lite"/>
    </source>
</evidence>
<keyword evidence="4 7" id="KW-0863">Zinc-finger</keyword>
<dbReference type="EnsemblMetazoa" id="XM_038217526.1">
    <property type="protein sequence ID" value="XP_038073454.1"/>
    <property type="gene ID" value="LOC119741682"/>
</dbReference>
<dbReference type="AlphaFoldDB" id="A0A914BBP9"/>
<comment type="subcellular location">
    <subcellularLocation>
        <location evidence="1">Nucleus</location>
    </subcellularLocation>
</comment>
<proteinExistence type="predicted"/>
<reference evidence="10" key="1">
    <citation type="submission" date="2022-11" db="UniProtKB">
        <authorList>
            <consortium name="EnsemblMetazoa"/>
        </authorList>
    </citation>
    <scope>IDENTIFICATION</scope>
</reference>
<dbReference type="EnsemblMetazoa" id="XM_038217529.1">
    <property type="protein sequence ID" value="XP_038073457.1"/>
    <property type="gene ID" value="LOC119741682"/>
</dbReference>
<dbReference type="Proteomes" id="UP000887568">
    <property type="component" value="Unplaced"/>
</dbReference>
<protein>
    <recommendedName>
        <fullName evidence="9">C2H2-type domain-containing protein</fullName>
    </recommendedName>
</protein>
<dbReference type="RefSeq" id="XP_038073456.1">
    <property type="nucleotide sequence ID" value="XM_038217528.1"/>
</dbReference>
<evidence type="ECO:0000256" key="4">
    <source>
        <dbReference type="ARBA" id="ARBA00022771"/>
    </source>
</evidence>
<organism evidence="10 11">
    <name type="scientific">Patiria miniata</name>
    <name type="common">Bat star</name>
    <name type="synonym">Asterina miniata</name>
    <dbReference type="NCBI Taxonomy" id="46514"/>
    <lineage>
        <taxon>Eukaryota</taxon>
        <taxon>Metazoa</taxon>
        <taxon>Echinodermata</taxon>
        <taxon>Eleutherozoa</taxon>
        <taxon>Asterozoa</taxon>
        <taxon>Asteroidea</taxon>
        <taxon>Valvatacea</taxon>
        <taxon>Valvatida</taxon>
        <taxon>Asterinidae</taxon>
        <taxon>Patiria</taxon>
    </lineage>
</organism>
<evidence type="ECO:0000256" key="5">
    <source>
        <dbReference type="ARBA" id="ARBA00022833"/>
    </source>
</evidence>
<accession>A0A914BBP9</accession>
<dbReference type="PANTHER" id="PTHR24376">
    <property type="entry name" value="ZINC FINGER PROTEIN"/>
    <property type="match status" value="1"/>
</dbReference>
<feature type="compositionally biased region" description="Polar residues" evidence="8">
    <location>
        <begin position="330"/>
        <end position="345"/>
    </location>
</feature>
<dbReference type="Gene3D" id="3.30.160.60">
    <property type="entry name" value="Classic Zinc Finger"/>
    <property type="match status" value="1"/>
</dbReference>
<dbReference type="EnsemblMetazoa" id="XM_038217527.1">
    <property type="protein sequence ID" value="XP_038073455.1"/>
    <property type="gene ID" value="LOC119741682"/>
</dbReference>
<sequence>MGGPKAAVPTKNYSIRLGQTIFSLWSASKDMYASSSAKYSKFKLCQSDFAEHLLKFHTETGCSLCCGDAYISKFRNVGVQTDKEECKCKSMEQRWRDDVCDPKGPTNRKPVQRHLDCANFTMYPEQLHNCRKLLREQHLSLPTLHDSRPDDNLGEKKDLRDEEEEEEDFDDTETLTASEGGSEDESEVSPVSNTNLGSVGGNTGPSVNANCVQLLERRIQKQRDSVEGIISKIKQKIMGEEEEVVTVAAKTEGKNLQHSKNGIGFHGNVERTEERNEDDLITALYSMAAGSDVQYPETTSRHQRYPAQGMRDTMATDQVKEEEERCDATSGRSTSWEGLSRVPPQQQDCIPTMELLCGSELYAKVEENIEEEQQATEEMDVFQNANDVLKMDTGQEVISQELQEKKLKRLDAVSNLDEMFSRPIKMSKKKKHHSHRLDMKLAKLPRLYECKMCCHRFQKSTEMISHYAREHPNQLADSVPGREGNVSDVVTASNTFPVLDVNQIATKLRQCKHCKEYVDDVKAHRRIHSVKRFTCDVCGKGFVFRSSLRKHQMCHNSQRRSLQFHKCEMCDRTFTDKMSLDAHVFSTHQPHS</sequence>
<evidence type="ECO:0000256" key="6">
    <source>
        <dbReference type="ARBA" id="ARBA00023242"/>
    </source>
</evidence>
<evidence type="ECO:0000256" key="7">
    <source>
        <dbReference type="PROSITE-ProRule" id="PRU00042"/>
    </source>
</evidence>
<feature type="domain" description="C2H2-type" evidence="9">
    <location>
        <begin position="448"/>
        <end position="476"/>
    </location>
</feature>
<evidence type="ECO:0000313" key="10">
    <source>
        <dbReference type="EnsemblMetazoa" id="XP_038073454.1"/>
    </source>
</evidence>
<dbReference type="PROSITE" id="PS50157">
    <property type="entry name" value="ZINC_FINGER_C2H2_2"/>
    <property type="match status" value="3"/>
</dbReference>
<feature type="compositionally biased region" description="Acidic residues" evidence="8">
    <location>
        <begin position="161"/>
        <end position="173"/>
    </location>
</feature>
<evidence type="ECO:0000256" key="2">
    <source>
        <dbReference type="ARBA" id="ARBA00022723"/>
    </source>
</evidence>
<keyword evidence="5" id="KW-0862">Zinc</keyword>
<feature type="region of interest" description="Disordered" evidence="8">
    <location>
        <begin position="323"/>
        <end position="345"/>
    </location>
</feature>
<keyword evidence="6" id="KW-0539">Nucleus</keyword>
<dbReference type="SUPFAM" id="SSF57667">
    <property type="entry name" value="beta-beta-alpha zinc fingers"/>
    <property type="match status" value="1"/>
</dbReference>
<dbReference type="RefSeq" id="XP_038073457.1">
    <property type="nucleotide sequence ID" value="XM_038217529.1"/>
</dbReference>
<dbReference type="OMA" id="MNAPRNV"/>
<dbReference type="GO" id="GO:0005634">
    <property type="term" value="C:nucleus"/>
    <property type="evidence" value="ECO:0007669"/>
    <property type="project" value="UniProtKB-SubCell"/>
</dbReference>
<dbReference type="GO" id="GO:0000978">
    <property type="term" value="F:RNA polymerase II cis-regulatory region sequence-specific DNA binding"/>
    <property type="evidence" value="ECO:0007669"/>
    <property type="project" value="TreeGrafter"/>
</dbReference>
<evidence type="ECO:0000256" key="3">
    <source>
        <dbReference type="ARBA" id="ARBA00022737"/>
    </source>
</evidence>
<feature type="domain" description="C2H2-type" evidence="9">
    <location>
        <begin position="533"/>
        <end position="560"/>
    </location>
</feature>
<dbReference type="InterPro" id="IPR013087">
    <property type="entry name" value="Znf_C2H2_type"/>
</dbReference>
<feature type="region of interest" description="Disordered" evidence="8">
    <location>
        <begin position="141"/>
        <end position="205"/>
    </location>
</feature>
<dbReference type="GO" id="GO:0008270">
    <property type="term" value="F:zinc ion binding"/>
    <property type="evidence" value="ECO:0007669"/>
    <property type="project" value="UniProtKB-KW"/>
</dbReference>
<name>A0A914BBP9_PATMI</name>
<dbReference type="PROSITE" id="PS00028">
    <property type="entry name" value="ZINC_FINGER_C2H2_1"/>
    <property type="match status" value="3"/>
</dbReference>
<feature type="domain" description="C2H2-type" evidence="9">
    <location>
        <begin position="565"/>
        <end position="592"/>
    </location>
</feature>
<dbReference type="PANTHER" id="PTHR24376:SF216">
    <property type="entry name" value="ZINC FINGER PROTEIN 420-LIKE"/>
    <property type="match status" value="1"/>
</dbReference>
<dbReference type="GO" id="GO:0001228">
    <property type="term" value="F:DNA-binding transcription activator activity, RNA polymerase II-specific"/>
    <property type="evidence" value="ECO:0007669"/>
    <property type="project" value="TreeGrafter"/>
</dbReference>
<evidence type="ECO:0000313" key="11">
    <source>
        <dbReference type="Proteomes" id="UP000887568"/>
    </source>
</evidence>
<dbReference type="RefSeq" id="XP_038073454.1">
    <property type="nucleotide sequence ID" value="XM_038217526.1"/>
</dbReference>
<dbReference type="EnsemblMetazoa" id="XM_038217528.1">
    <property type="protein sequence ID" value="XP_038073456.1"/>
    <property type="gene ID" value="LOC119741682"/>
</dbReference>
<keyword evidence="3" id="KW-0677">Repeat</keyword>
<dbReference type="InterPro" id="IPR036236">
    <property type="entry name" value="Znf_C2H2_sf"/>
</dbReference>
<dbReference type="SMART" id="SM00355">
    <property type="entry name" value="ZnF_C2H2"/>
    <property type="match status" value="4"/>
</dbReference>
<keyword evidence="11" id="KW-1185">Reference proteome</keyword>
<dbReference type="GeneID" id="119741682"/>